<dbReference type="Proteomes" id="UP000094043">
    <property type="component" value="Chromosome 4"/>
</dbReference>
<feature type="compositionally biased region" description="Polar residues" evidence="1">
    <location>
        <begin position="1"/>
        <end position="10"/>
    </location>
</feature>
<feature type="compositionally biased region" description="Polar residues" evidence="1">
    <location>
        <begin position="253"/>
        <end position="263"/>
    </location>
</feature>
<feature type="compositionally biased region" description="Pro residues" evidence="1">
    <location>
        <begin position="88"/>
        <end position="103"/>
    </location>
</feature>
<keyword evidence="4" id="KW-1185">Reference proteome</keyword>
<evidence type="ECO:0000313" key="4">
    <source>
        <dbReference type="Proteomes" id="UP000094043"/>
    </source>
</evidence>
<organism evidence="3 4">
    <name type="scientific">Cryptococcus depauperatus CBS 7841</name>
    <dbReference type="NCBI Taxonomy" id="1295531"/>
    <lineage>
        <taxon>Eukaryota</taxon>
        <taxon>Fungi</taxon>
        <taxon>Dikarya</taxon>
        <taxon>Basidiomycota</taxon>
        <taxon>Agaricomycotina</taxon>
        <taxon>Tremellomycetes</taxon>
        <taxon>Tremellales</taxon>
        <taxon>Cryptococcaceae</taxon>
        <taxon>Cryptococcus</taxon>
    </lineage>
</organism>
<evidence type="ECO:0000259" key="2">
    <source>
        <dbReference type="Pfam" id="PF15963"/>
    </source>
</evidence>
<dbReference type="GO" id="GO:0000126">
    <property type="term" value="C:transcription factor TFIIIB complex"/>
    <property type="evidence" value="ECO:0007669"/>
    <property type="project" value="TreeGrafter"/>
</dbReference>
<feature type="compositionally biased region" description="Low complexity" evidence="1">
    <location>
        <begin position="113"/>
        <end position="135"/>
    </location>
</feature>
<dbReference type="Pfam" id="PF15963">
    <property type="entry name" value="Myb_DNA-bind_7"/>
    <property type="match status" value="1"/>
</dbReference>
<dbReference type="PANTHER" id="PTHR22929:SF0">
    <property type="entry name" value="TRANSCRIPTION FACTOR TFIIIB COMPONENT B'' HOMOLOG"/>
    <property type="match status" value="1"/>
</dbReference>
<feature type="region of interest" description="Disordered" evidence="1">
    <location>
        <begin position="391"/>
        <end position="427"/>
    </location>
</feature>
<proteinExistence type="predicted"/>
<dbReference type="GO" id="GO:0001156">
    <property type="term" value="F:TFIIIC-class transcription factor complex binding"/>
    <property type="evidence" value="ECO:0007669"/>
    <property type="project" value="TreeGrafter"/>
</dbReference>
<dbReference type="RefSeq" id="XP_066069080.1">
    <property type="nucleotide sequence ID" value="XM_066212983.1"/>
</dbReference>
<feature type="compositionally biased region" description="Low complexity" evidence="1">
    <location>
        <begin position="147"/>
        <end position="163"/>
    </location>
</feature>
<feature type="compositionally biased region" description="Basic and acidic residues" evidence="1">
    <location>
        <begin position="699"/>
        <end position="713"/>
    </location>
</feature>
<protein>
    <recommendedName>
        <fullName evidence="2">Transcription factor TFIIIB component B'' Myb domain-containing protein</fullName>
    </recommendedName>
</protein>
<feature type="domain" description="Transcription factor TFIIIB component B'' Myb" evidence="2">
    <location>
        <begin position="570"/>
        <end position="645"/>
    </location>
</feature>
<evidence type="ECO:0000313" key="3">
    <source>
        <dbReference type="EMBL" id="WVN88380.1"/>
    </source>
</evidence>
<reference evidence="3" key="3">
    <citation type="submission" date="2024-01" db="EMBL/GenBank/DDBJ databases">
        <authorList>
            <person name="Coelho M.A."/>
            <person name="David-Palma M."/>
            <person name="Shea T."/>
            <person name="Sun S."/>
            <person name="Cuomo C.A."/>
            <person name="Heitman J."/>
        </authorList>
    </citation>
    <scope>NUCLEOTIDE SEQUENCE</scope>
    <source>
        <strain evidence="3">CBS 7841</strain>
    </source>
</reference>
<feature type="region of interest" description="Disordered" evidence="1">
    <location>
        <begin position="1"/>
        <end position="300"/>
    </location>
</feature>
<gene>
    <name evidence="3" type="ORF">L203_103586</name>
</gene>
<dbReference type="InterPro" id="IPR039467">
    <property type="entry name" value="TFIIIB_B''_Myb"/>
</dbReference>
<dbReference type="GeneID" id="91087797"/>
<feature type="compositionally biased region" description="Basic and acidic residues" evidence="1">
    <location>
        <begin position="407"/>
        <end position="425"/>
    </location>
</feature>
<feature type="compositionally biased region" description="Basic and acidic residues" evidence="1">
    <location>
        <begin position="674"/>
        <end position="685"/>
    </location>
</feature>
<dbReference type="KEGG" id="cdep:91087797"/>
<reference evidence="3" key="1">
    <citation type="submission" date="2016-06" db="EMBL/GenBank/DDBJ databases">
        <authorList>
            <person name="Cuomo C."/>
            <person name="Litvintseva A."/>
            <person name="Heitman J."/>
            <person name="Chen Y."/>
            <person name="Sun S."/>
            <person name="Springer D."/>
            <person name="Dromer F."/>
            <person name="Young S."/>
            <person name="Zeng Q."/>
            <person name="Chapman S."/>
            <person name="Gujja S."/>
            <person name="Saif S."/>
            <person name="Birren B."/>
        </authorList>
    </citation>
    <scope>NUCLEOTIDE SEQUENCE</scope>
    <source>
        <strain evidence="3">CBS 7841</strain>
    </source>
</reference>
<dbReference type="GO" id="GO:0070898">
    <property type="term" value="P:RNA polymerase III preinitiation complex assembly"/>
    <property type="evidence" value="ECO:0007669"/>
    <property type="project" value="TreeGrafter"/>
</dbReference>
<evidence type="ECO:0000256" key="1">
    <source>
        <dbReference type="SAM" id="MobiDB-lite"/>
    </source>
</evidence>
<reference evidence="3" key="2">
    <citation type="journal article" date="2022" name="Elife">
        <title>Obligate sexual reproduction of a homothallic fungus closely related to the Cryptococcus pathogenic species complex.</title>
        <authorList>
            <person name="Passer A.R."/>
            <person name="Clancey S.A."/>
            <person name="Shea T."/>
            <person name="David-Palma M."/>
            <person name="Averette A.F."/>
            <person name="Boekhout T."/>
            <person name="Porcel B.M."/>
            <person name="Nowrousian M."/>
            <person name="Cuomo C.A."/>
            <person name="Sun S."/>
            <person name="Heitman J."/>
            <person name="Coelho M.A."/>
        </authorList>
    </citation>
    <scope>NUCLEOTIDE SEQUENCE</scope>
    <source>
        <strain evidence="3">CBS 7841</strain>
    </source>
</reference>
<accession>A0AAJ8M1E1</accession>
<sequence>MSLRLPSQNKFKPVARPGVRKSVSLPKSSATTAPIPLKSFQPSATNYASTPLQVPVFETESPRNVPAAPPPPSPSPNVQLQTGDIPLPVLPSVPAPSSRPTPPALSLIEAATRSSNNLRPSPSSATRRASSISYSMQLPSVTPHPRGPSVARSRASSRAPSESTMPPTPRTAGFPPTLAAAAGPSPVAGFPPTLASAENDTSSPVDATSRLMQFDPSTQNSMLPPQDIVRRKAPRRRKAIEQKKTQEEESDTETISQVGSKRNASFLEDDDSISVASSRAGSTVRVQRQKKSKGPRLSSVSLNDVRADEMIGSPVAENTTMGDLATILLSEGRVSQRGILIDEFRRAEDARRKEAFASRLEERAKRDQIKRRKLRLVRNQERARRRIELKRDGGNEMDISPDEQDTDHEFEFEPDRLTPPPEDRTGTLVGNLIVSTEGTDKEEKKDESDVEEVPANNDFIGETDSAYHDGLIGHGMADLPPQPKELPEGEDDATAALRAAGFVVTDDPSSSRLDADGWDSDNVEEPDIEAYRQQREERFRRELARRENDDSEVFEVDDETRFVNSATHLKKKRRAQRWTKLDTELFYEVLGETGENYTLMKAYFPGRDIRSLRLKGLRENKMNPRRVTAAIMARKPIDKAYLTKAAGFNADRSWDQEEALFEKAKADVERLRKLNSEQPVKHDVGDLVEDNELGIESLQEGKEEEGRDNKNEREDDAVEDEEQYQEYDFGD</sequence>
<dbReference type="EMBL" id="CP143787">
    <property type="protein sequence ID" value="WVN88380.1"/>
    <property type="molecule type" value="Genomic_DNA"/>
</dbReference>
<feature type="compositionally biased region" description="Polar residues" evidence="1">
    <location>
        <begin position="196"/>
        <end position="206"/>
    </location>
</feature>
<feature type="region of interest" description="Disordered" evidence="1">
    <location>
        <begin position="674"/>
        <end position="731"/>
    </location>
</feature>
<feature type="compositionally biased region" description="Polar residues" evidence="1">
    <location>
        <begin position="274"/>
        <end position="286"/>
    </location>
</feature>
<feature type="compositionally biased region" description="Polar residues" evidence="1">
    <location>
        <begin position="40"/>
        <end position="52"/>
    </location>
</feature>
<feature type="compositionally biased region" description="Acidic residues" evidence="1">
    <location>
        <begin position="714"/>
        <end position="731"/>
    </location>
</feature>
<dbReference type="AlphaFoldDB" id="A0AAJ8M1E1"/>
<dbReference type="PANTHER" id="PTHR22929">
    <property type="entry name" value="RNA POLYMERASE III TRANSCRIPTION INITIATION FACTOR B"/>
    <property type="match status" value="1"/>
</dbReference>
<name>A0AAJ8M1E1_9TREE</name>